<proteinExistence type="predicted"/>
<reference evidence="1" key="1">
    <citation type="submission" date="2024-02" db="EMBL/GenBank/DDBJ databases">
        <authorList>
            <consortium name="ELIXIR-Norway"/>
            <consortium name="Elixir Norway"/>
        </authorList>
    </citation>
    <scope>NUCLEOTIDE SEQUENCE</scope>
</reference>
<gene>
    <name evidence="1" type="ORF">CSSPJE1EN1_LOCUS3957</name>
</gene>
<protein>
    <submittedName>
        <fullName evidence="1">Uncharacterized protein</fullName>
    </submittedName>
</protein>
<organism evidence="1 2">
    <name type="scientific">Sphagnum jensenii</name>
    <dbReference type="NCBI Taxonomy" id="128206"/>
    <lineage>
        <taxon>Eukaryota</taxon>
        <taxon>Viridiplantae</taxon>
        <taxon>Streptophyta</taxon>
        <taxon>Embryophyta</taxon>
        <taxon>Bryophyta</taxon>
        <taxon>Sphagnophytina</taxon>
        <taxon>Sphagnopsida</taxon>
        <taxon>Sphagnales</taxon>
        <taxon>Sphagnaceae</taxon>
        <taxon>Sphagnum</taxon>
    </lineage>
</organism>
<dbReference type="Proteomes" id="UP001497444">
    <property type="component" value="Chromosome 11"/>
</dbReference>
<evidence type="ECO:0000313" key="1">
    <source>
        <dbReference type="EMBL" id="CAK9258479.1"/>
    </source>
</evidence>
<keyword evidence="2" id="KW-1185">Reference proteome</keyword>
<sequence length="85" mass="9602">MSETSESEFAVEKQKEKALLNCERLREAAKKRKRKERITCSSKTCKEKAWGGCGLKRAAFLPSLTTRLVTASEDARSSFGRFGRE</sequence>
<dbReference type="EMBL" id="OZ020106">
    <property type="protein sequence ID" value="CAK9258479.1"/>
    <property type="molecule type" value="Genomic_DNA"/>
</dbReference>
<name>A0ABP0VW15_9BRYO</name>
<evidence type="ECO:0000313" key="2">
    <source>
        <dbReference type="Proteomes" id="UP001497444"/>
    </source>
</evidence>
<accession>A0ABP0VW15</accession>